<organism evidence="2 3">
    <name type="scientific">Pandoraea pneumonica</name>
    <dbReference type="NCBI Taxonomy" id="2508299"/>
    <lineage>
        <taxon>Bacteria</taxon>
        <taxon>Pseudomonadati</taxon>
        <taxon>Pseudomonadota</taxon>
        <taxon>Betaproteobacteria</taxon>
        <taxon>Burkholderiales</taxon>
        <taxon>Burkholderiaceae</taxon>
        <taxon>Pandoraea</taxon>
    </lineage>
</organism>
<dbReference type="AlphaFoldDB" id="A0A5E4RYA0"/>
<accession>A0A5E4RYA0</accession>
<dbReference type="GeneID" id="300402544"/>
<reference evidence="2 3" key="1">
    <citation type="submission" date="2019-08" db="EMBL/GenBank/DDBJ databases">
        <authorList>
            <person name="Peeters C."/>
        </authorList>
    </citation>
    <scope>NUCLEOTIDE SEQUENCE [LARGE SCALE GENOMIC DNA]</scope>
    <source>
        <strain evidence="2 3">LMG 31114</strain>
    </source>
</reference>
<proteinExistence type="predicted"/>
<name>A0A5E4RYA0_9BURK</name>
<feature type="chain" id="PRO_5022909520" description="Secreted protein" evidence="1">
    <location>
        <begin position="27"/>
        <end position="155"/>
    </location>
</feature>
<sequence length="155" mass="16525">MNAYLLRVLAALVLSAGLSLSGQAWAGATYGVDDAGILAQMDQGCTSPNCERNTILPITNSTGEAAVCIQPSTESASYLYTGSNQLIFAYGYHNACAFLTFVWVKHQGQWHMAGMAQPRQNVAVGITLDTPQGNPPNVIMFCRSGGAPRDDLHCQ</sequence>
<dbReference type="EMBL" id="CABPSK010000001">
    <property type="protein sequence ID" value="VVD68490.1"/>
    <property type="molecule type" value="Genomic_DNA"/>
</dbReference>
<evidence type="ECO:0000256" key="1">
    <source>
        <dbReference type="SAM" id="SignalP"/>
    </source>
</evidence>
<gene>
    <name evidence="2" type="ORF">PPN31114_00478</name>
</gene>
<dbReference type="OrthoDB" id="8944449at2"/>
<evidence type="ECO:0008006" key="4">
    <source>
        <dbReference type="Google" id="ProtNLM"/>
    </source>
</evidence>
<feature type="signal peptide" evidence="1">
    <location>
        <begin position="1"/>
        <end position="26"/>
    </location>
</feature>
<evidence type="ECO:0000313" key="2">
    <source>
        <dbReference type="EMBL" id="VVD68490.1"/>
    </source>
</evidence>
<keyword evidence="3" id="KW-1185">Reference proteome</keyword>
<protein>
    <recommendedName>
        <fullName evidence="4">Secreted protein</fullName>
    </recommendedName>
</protein>
<dbReference type="Proteomes" id="UP000366945">
    <property type="component" value="Unassembled WGS sequence"/>
</dbReference>
<keyword evidence="1" id="KW-0732">Signal</keyword>
<dbReference type="RefSeq" id="WP_150677882.1">
    <property type="nucleotide sequence ID" value="NZ_CABPSK010000001.1"/>
</dbReference>
<evidence type="ECO:0000313" key="3">
    <source>
        <dbReference type="Proteomes" id="UP000366945"/>
    </source>
</evidence>